<dbReference type="EMBL" id="SNRY01000850">
    <property type="protein sequence ID" value="KAA6335873.1"/>
    <property type="molecule type" value="Genomic_DNA"/>
</dbReference>
<reference evidence="1" key="1">
    <citation type="submission" date="2019-03" db="EMBL/GenBank/DDBJ databases">
        <title>Single cell metagenomics reveals metabolic interactions within the superorganism composed of flagellate Streblomastix strix and complex community of Bacteroidetes bacteria on its surface.</title>
        <authorList>
            <person name="Treitli S.C."/>
            <person name="Kolisko M."/>
            <person name="Husnik F."/>
            <person name="Keeling P."/>
            <person name="Hampl V."/>
        </authorList>
    </citation>
    <scope>NUCLEOTIDE SEQUENCE</scope>
    <source>
        <strain evidence="1">STM</strain>
    </source>
</reference>
<evidence type="ECO:0000313" key="1">
    <source>
        <dbReference type="EMBL" id="KAA6335873.1"/>
    </source>
</evidence>
<dbReference type="AlphaFoldDB" id="A0A5J4RSA4"/>
<comment type="caution">
    <text evidence="1">The sequence shown here is derived from an EMBL/GenBank/DDBJ whole genome shotgun (WGS) entry which is preliminary data.</text>
</comment>
<sequence length="314" mass="36535">MKKETTQKITDIIPDALSNIADWLKDNFEENGREILNSASVGSIGLVIKFFGKPLVDRYFIKQTEKKLENFGTLAYIEAAYKQAALSIEKIEKDIKTDKTPEEVLNTFSNITTLNFEAIDNKNILLLFQPVYHPIVQSIKKNYVEMLENLCIEESLIKKFIKDYNENIEATIKEVFATDYEKHISEIDSFLLEKNESKLLFETYQLSKIGFDSSENLKYEETYGSWKEVSKFREDDFLHNKSDAKELGDIEEKLLFPIKDLIHEYFGDNSDNIKKVLFIIADFGKGKSIFMRHYASELAKKYMEHQGRVFPCLF</sequence>
<protein>
    <submittedName>
        <fullName evidence="1">Uncharacterized protein</fullName>
    </submittedName>
</protein>
<gene>
    <name evidence="1" type="ORF">EZS27_015938</name>
</gene>
<organism evidence="1">
    <name type="scientific">termite gut metagenome</name>
    <dbReference type="NCBI Taxonomy" id="433724"/>
    <lineage>
        <taxon>unclassified sequences</taxon>
        <taxon>metagenomes</taxon>
        <taxon>organismal metagenomes</taxon>
    </lineage>
</organism>
<proteinExistence type="predicted"/>
<accession>A0A5J4RSA4</accession>
<name>A0A5J4RSA4_9ZZZZ</name>